<reference evidence="1 2" key="1">
    <citation type="journal article" date="2014" name="PLoS Genet.">
        <title>Phylogenetically driven sequencing of extremely halophilic archaea reveals strategies for static and dynamic osmo-response.</title>
        <authorList>
            <person name="Becker E.A."/>
            <person name="Seitzer P.M."/>
            <person name="Tritt A."/>
            <person name="Larsen D."/>
            <person name="Krusor M."/>
            <person name="Yao A.I."/>
            <person name="Wu D."/>
            <person name="Madern D."/>
            <person name="Eisen J.A."/>
            <person name="Darling A.E."/>
            <person name="Facciotti M.T."/>
        </authorList>
    </citation>
    <scope>NUCLEOTIDE SEQUENCE [LARGE SCALE GENOMIC DNA]</scope>
    <source>
        <strain evidence="1 2">JCM 14624</strain>
    </source>
</reference>
<accession>M0BGB6</accession>
<dbReference type="RefSeq" id="WP_007701791.1">
    <property type="nucleotide sequence ID" value="NZ_AOIQ01000016.1"/>
</dbReference>
<dbReference type="Pfam" id="PF24430">
    <property type="entry name" value="DUF7553"/>
    <property type="match status" value="1"/>
</dbReference>
<dbReference type="EMBL" id="AOIQ01000016">
    <property type="protein sequence ID" value="ELZ09936.1"/>
    <property type="molecule type" value="Genomic_DNA"/>
</dbReference>
<sequence>MPDDTHLHQARRELEEAVNRADDAVRDDLREVAGELAAIEQDDQQADHAVVDGYLNQLRQAKQETETDVEDDIDDVIEALSVYRDGLDGA</sequence>
<name>M0BGB6_9EURY</name>
<comment type="caution">
    <text evidence="1">The sequence shown here is derived from an EMBL/GenBank/DDBJ whole genome shotgun (WGS) entry which is preliminary data.</text>
</comment>
<gene>
    <name evidence="1" type="ORF">C479_10195</name>
</gene>
<keyword evidence="2" id="KW-1185">Reference proteome</keyword>
<organism evidence="1 2">
    <name type="scientific">Halovivax asiaticus JCM 14624</name>
    <dbReference type="NCBI Taxonomy" id="1227490"/>
    <lineage>
        <taxon>Archaea</taxon>
        <taxon>Methanobacteriati</taxon>
        <taxon>Methanobacteriota</taxon>
        <taxon>Stenosarchaea group</taxon>
        <taxon>Halobacteria</taxon>
        <taxon>Halobacteriales</taxon>
        <taxon>Natrialbaceae</taxon>
        <taxon>Halovivax</taxon>
    </lineage>
</organism>
<protein>
    <submittedName>
        <fullName evidence="1">Uncharacterized protein</fullName>
    </submittedName>
</protein>
<evidence type="ECO:0000313" key="1">
    <source>
        <dbReference type="EMBL" id="ELZ09936.1"/>
    </source>
</evidence>
<dbReference type="AlphaFoldDB" id="M0BGB6"/>
<proteinExistence type="predicted"/>
<evidence type="ECO:0000313" key="2">
    <source>
        <dbReference type="Proteomes" id="UP000011560"/>
    </source>
</evidence>
<dbReference type="Proteomes" id="UP000011560">
    <property type="component" value="Unassembled WGS sequence"/>
</dbReference>
<dbReference type="InterPro" id="IPR055975">
    <property type="entry name" value="DUF7553"/>
</dbReference>